<keyword evidence="1" id="KW-0812">Transmembrane</keyword>
<keyword evidence="1" id="KW-0472">Membrane</keyword>
<accession>A0ABP6WYI2</accession>
<reference evidence="4" key="1">
    <citation type="journal article" date="2019" name="Int. J. Syst. Evol. Microbiol.">
        <title>The Global Catalogue of Microorganisms (GCM) 10K type strain sequencing project: providing services to taxonomists for standard genome sequencing and annotation.</title>
        <authorList>
            <consortium name="The Broad Institute Genomics Platform"/>
            <consortium name="The Broad Institute Genome Sequencing Center for Infectious Disease"/>
            <person name="Wu L."/>
            <person name="Ma J."/>
        </authorList>
    </citation>
    <scope>NUCLEOTIDE SEQUENCE [LARGE SCALE GENOMIC DNA]</scope>
    <source>
        <strain evidence="4">JCM 17111</strain>
    </source>
</reference>
<dbReference type="Pfam" id="PF06580">
    <property type="entry name" value="His_kinase"/>
    <property type="match status" value="1"/>
</dbReference>
<dbReference type="EMBL" id="BAABCY010000019">
    <property type="protein sequence ID" value="GAA3558495.1"/>
    <property type="molecule type" value="Genomic_DNA"/>
</dbReference>
<feature type="transmembrane region" description="Helical" evidence="1">
    <location>
        <begin position="141"/>
        <end position="161"/>
    </location>
</feature>
<evidence type="ECO:0000259" key="2">
    <source>
        <dbReference type="Pfam" id="PF06580"/>
    </source>
</evidence>
<feature type="transmembrane region" description="Helical" evidence="1">
    <location>
        <begin position="228"/>
        <end position="252"/>
    </location>
</feature>
<protein>
    <recommendedName>
        <fullName evidence="2">Signal transduction histidine kinase internal region domain-containing protein</fullName>
    </recommendedName>
</protein>
<proteinExistence type="predicted"/>
<feature type="transmembrane region" description="Helical" evidence="1">
    <location>
        <begin position="74"/>
        <end position="93"/>
    </location>
</feature>
<dbReference type="PANTHER" id="PTHR34220">
    <property type="entry name" value="SENSOR HISTIDINE KINASE YPDA"/>
    <property type="match status" value="1"/>
</dbReference>
<dbReference type="InterPro" id="IPR036890">
    <property type="entry name" value="HATPase_C_sf"/>
</dbReference>
<dbReference type="PANTHER" id="PTHR34220:SF7">
    <property type="entry name" value="SENSOR HISTIDINE KINASE YPDA"/>
    <property type="match status" value="1"/>
</dbReference>
<keyword evidence="4" id="KW-1185">Reference proteome</keyword>
<evidence type="ECO:0000313" key="4">
    <source>
        <dbReference type="Proteomes" id="UP001500954"/>
    </source>
</evidence>
<name>A0ABP6WYI2_9FLAO</name>
<dbReference type="RefSeq" id="WP_345004437.1">
    <property type="nucleotide sequence ID" value="NZ_BAABCY010000019.1"/>
</dbReference>
<feature type="transmembrane region" description="Helical" evidence="1">
    <location>
        <begin position="108"/>
        <end position="129"/>
    </location>
</feature>
<sequence>MMTLYQDNTKKITWNITFLVVFACTIVFATPDFPVFYTTISRKISYLILAAATVFFIHSIVLLPKYFNKQITTYRFWCIGCLLAFIIFEIFNFKDELARDYVRYSQNMIVFLVIIIVPIIVLVFTNYLYTALFLDKKGKLNFLEFFVNFIVVGFLLVFIISEGQPQAALVFLIVIAVFYFHAFYAVSLLTKYDKQKYYGTLLLLSVFYLVSVYACLNHPLHFNTSEDIVQFLFFLAGSLLLILFLSFIYGYFRIKIISKEKLFALKLGAKDSELQLLKSQVNPHFLFNTLNTLYATALEEKADRTAESTAKLASLIRYMQEDINKDFIPLDHEISYLKDYIAIQKLRCAVEPQIETQFTNIERHSISPGLLIPFVENAFKYGIDPSAPSSLKVSVVCNGNTISFECVNSYNEAFKTYYKEQGFGIGIANARQRLELVYPKKHTLEVLKENNIFSVSISIKTK</sequence>
<evidence type="ECO:0000313" key="3">
    <source>
        <dbReference type="EMBL" id="GAA3558495.1"/>
    </source>
</evidence>
<evidence type="ECO:0000256" key="1">
    <source>
        <dbReference type="SAM" id="Phobius"/>
    </source>
</evidence>
<organism evidence="3 4">
    <name type="scientific">Snuella lapsa</name>
    <dbReference type="NCBI Taxonomy" id="870481"/>
    <lineage>
        <taxon>Bacteria</taxon>
        <taxon>Pseudomonadati</taxon>
        <taxon>Bacteroidota</taxon>
        <taxon>Flavobacteriia</taxon>
        <taxon>Flavobacteriales</taxon>
        <taxon>Flavobacteriaceae</taxon>
        <taxon>Snuella</taxon>
    </lineage>
</organism>
<feature type="transmembrane region" description="Helical" evidence="1">
    <location>
        <begin position="12"/>
        <end position="31"/>
    </location>
</feature>
<keyword evidence="1" id="KW-1133">Transmembrane helix</keyword>
<feature type="transmembrane region" description="Helical" evidence="1">
    <location>
        <begin position="43"/>
        <end position="62"/>
    </location>
</feature>
<feature type="transmembrane region" description="Helical" evidence="1">
    <location>
        <begin position="167"/>
        <end position="190"/>
    </location>
</feature>
<feature type="domain" description="Signal transduction histidine kinase internal region" evidence="2">
    <location>
        <begin position="272"/>
        <end position="348"/>
    </location>
</feature>
<dbReference type="Proteomes" id="UP001500954">
    <property type="component" value="Unassembled WGS sequence"/>
</dbReference>
<dbReference type="InterPro" id="IPR050640">
    <property type="entry name" value="Bact_2-comp_sensor_kinase"/>
</dbReference>
<feature type="transmembrane region" description="Helical" evidence="1">
    <location>
        <begin position="197"/>
        <end position="216"/>
    </location>
</feature>
<dbReference type="InterPro" id="IPR010559">
    <property type="entry name" value="Sig_transdc_His_kin_internal"/>
</dbReference>
<dbReference type="SUPFAM" id="SSF55874">
    <property type="entry name" value="ATPase domain of HSP90 chaperone/DNA topoisomerase II/histidine kinase"/>
    <property type="match status" value="1"/>
</dbReference>
<comment type="caution">
    <text evidence="3">The sequence shown here is derived from an EMBL/GenBank/DDBJ whole genome shotgun (WGS) entry which is preliminary data.</text>
</comment>
<gene>
    <name evidence="3" type="ORF">GCM10022395_07110</name>
</gene>